<keyword evidence="2" id="KW-0547">Nucleotide-binding</keyword>
<dbReference type="PROSITE" id="PS00211">
    <property type="entry name" value="ABC_TRANSPORTER_1"/>
    <property type="match status" value="1"/>
</dbReference>
<dbReference type="Proteomes" id="UP001596504">
    <property type="component" value="Unassembled WGS sequence"/>
</dbReference>
<evidence type="ECO:0000313" key="7">
    <source>
        <dbReference type="Proteomes" id="UP001596504"/>
    </source>
</evidence>
<comment type="caution">
    <text evidence="6">The sequence shown here is derived from an EMBL/GenBank/DDBJ whole genome shotgun (WGS) entry which is preliminary data.</text>
</comment>
<evidence type="ECO:0000313" key="6">
    <source>
        <dbReference type="EMBL" id="MFC7340356.1"/>
    </source>
</evidence>
<dbReference type="PROSITE" id="PS50893">
    <property type="entry name" value="ABC_TRANSPORTER_2"/>
    <property type="match status" value="1"/>
</dbReference>
<dbReference type="EMBL" id="JBHTCJ010000001">
    <property type="protein sequence ID" value="MFC7340356.1"/>
    <property type="molecule type" value="Genomic_DNA"/>
</dbReference>
<evidence type="ECO:0000256" key="1">
    <source>
        <dbReference type="ARBA" id="ARBA00022737"/>
    </source>
</evidence>
<keyword evidence="7" id="KW-1185">Reference proteome</keyword>
<evidence type="ECO:0000259" key="5">
    <source>
        <dbReference type="PROSITE" id="PS50893"/>
    </source>
</evidence>
<accession>A0ABW2LHQ9</accession>
<feature type="coiled-coil region" evidence="4">
    <location>
        <begin position="298"/>
        <end position="325"/>
    </location>
</feature>
<keyword evidence="3 6" id="KW-0067">ATP-binding</keyword>
<dbReference type="PANTHER" id="PTHR19211:SF6">
    <property type="entry name" value="BLL7188 PROTEIN"/>
    <property type="match status" value="1"/>
</dbReference>
<protein>
    <submittedName>
        <fullName evidence="6">ABC-F family ATP-binding cassette domain-containing protein</fullName>
    </submittedName>
</protein>
<gene>
    <name evidence="6" type="ORF">ACFQRI_02950</name>
</gene>
<reference evidence="7" key="1">
    <citation type="journal article" date="2019" name="Int. J. Syst. Evol. Microbiol.">
        <title>The Global Catalogue of Microorganisms (GCM) 10K type strain sequencing project: providing services to taxonomists for standard genome sequencing and annotation.</title>
        <authorList>
            <consortium name="The Broad Institute Genomics Platform"/>
            <consortium name="The Broad Institute Genome Sequencing Center for Infectious Disease"/>
            <person name="Wu L."/>
            <person name="Ma J."/>
        </authorList>
    </citation>
    <scope>NUCLEOTIDE SEQUENCE [LARGE SCALE GENOMIC DNA]</scope>
    <source>
        <strain evidence="7">WLHS5</strain>
    </source>
</reference>
<sequence>MAEHASVTCTQLSLTWPDGTPLLTDLTASFPPGRTGLVGANGSGKSSLLRLLAGELTPTAGRVLLTGPVGYLPQQITLATELRVEQVLGIADKRRALAAIEAGEVTQALLDVVGTDWDVEERTRAVLEQLGLGEVAPQRTVGELSGGQAVLLALAAQLLARPRVLLLDEPTNNLDVHARHRLRQALSSWRQGTLVVVSHDRDLLEHVDRIAELREGALNFTTGGLRAHEQAVATRQQAAQRALRAAESAERKHRRELVDAEIKLARRARAGRAAADGLPKIVAGEKKRAAQQSAGKLRAVGQDRLDAARRQREQAELEVRQDERIRADLPGTAVPGSRVVARLRGVALPRGSRAEIDLNLHGPERIALLGRNGSGKTTLLRVLAGQLAAASGEVSVPVPVRLLPQRLDVLDERLSVAGNIAALAPGMGTTDIRAQLARMLFAGDRAEQPVSSLSGGERLRASLAAVLLAEPAPQLLLLDEPTNNLDLGSVEALTGALAGFGGALVIAAHDVAFLRACQPTRWLLLADELTEIEPQQAESLP</sequence>
<dbReference type="InterPro" id="IPR003593">
    <property type="entry name" value="AAA+_ATPase"/>
</dbReference>
<keyword evidence="4" id="KW-0175">Coiled coil</keyword>
<evidence type="ECO:0000256" key="2">
    <source>
        <dbReference type="ARBA" id="ARBA00022741"/>
    </source>
</evidence>
<dbReference type="PANTHER" id="PTHR19211">
    <property type="entry name" value="ATP-BINDING TRANSPORT PROTEIN-RELATED"/>
    <property type="match status" value="1"/>
</dbReference>
<feature type="domain" description="ABC transporter" evidence="5">
    <location>
        <begin position="7"/>
        <end position="240"/>
    </location>
</feature>
<evidence type="ECO:0000256" key="4">
    <source>
        <dbReference type="SAM" id="Coils"/>
    </source>
</evidence>
<dbReference type="RefSeq" id="WP_380664091.1">
    <property type="nucleotide sequence ID" value="NZ_JBHTCJ010000001.1"/>
</dbReference>
<organism evidence="6 7">
    <name type="scientific">Saccharopolyspora griseoalba</name>
    <dbReference type="NCBI Taxonomy" id="1431848"/>
    <lineage>
        <taxon>Bacteria</taxon>
        <taxon>Bacillati</taxon>
        <taxon>Actinomycetota</taxon>
        <taxon>Actinomycetes</taxon>
        <taxon>Pseudonocardiales</taxon>
        <taxon>Pseudonocardiaceae</taxon>
        <taxon>Saccharopolyspora</taxon>
    </lineage>
</organism>
<dbReference type="InterPro" id="IPR027417">
    <property type="entry name" value="P-loop_NTPase"/>
</dbReference>
<dbReference type="SUPFAM" id="SSF52540">
    <property type="entry name" value="P-loop containing nucleoside triphosphate hydrolases"/>
    <property type="match status" value="2"/>
</dbReference>
<evidence type="ECO:0000256" key="3">
    <source>
        <dbReference type="ARBA" id="ARBA00022840"/>
    </source>
</evidence>
<proteinExistence type="predicted"/>
<name>A0ABW2LHQ9_9PSEU</name>
<dbReference type="GO" id="GO:0005524">
    <property type="term" value="F:ATP binding"/>
    <property type="evidence" value="ECO:0007669"/>
    <property type="project" value="UniProtKB-KW"/>
</dbReference>
<keyword evidence="1" id="KW-0677">Repeat</keyword>
<dbReference type="InterPro" id="IPR003439">
    <property type="entry name" value="ABC_transporter-like_ATP-bd"/>
</dbReference>
<dbReference type="Pfam" id="PF00005">
    <property type="entry name" value="ABC_tran"/>
    <property type="match status" value="2"/>
</dbReference>
<dbReference type="SMART" id="SM00382">
    <property type="entry name" value="AAA"/>
    <property type="match status" value="2"/>
</dbReference>
<dbReference type="InterPro" id="IPR017871">
    <property type="entry name" value="ABC_transporter-like_CS"/>
</dbReference>
<dbReference type="Gene3D" id="3.40.50.300">
    <property type="entry name" value="P-loop containing nucleotide triphosphate hydrolases"/>
    <property type="match status" value="2"/>
</dbReference>
<dbReference type="InterPro" id="IPR050611">
    <property type="entry name" value="ABCF"/>
</dbReference>